<evidence type="ECO:0000256" key="1">
    <source>
        <dbReference type="ARBA" id="ARBA00004141"/>
    </source>
</evidence>
<organism evidence="7 8">
    <name type="scientific">Trinickia symbiotica</name>
    <dbReference type="NCBI Taxonomy" id="863227"/>
    <lineage>
        <taxon>Bacteria</taxon>
        <taxon>Pseudomonadati</taxon>
        <taxon>Pseudomonadota</taxon>
        <taxon>Betaproteobacteria</taxon>
        <taxon>Burkholderiales</taxon>
        <taxon>Burkholderiaceae</taxon>
        <taxon>Trinickia</taxon>
    </lineage>
</organism>
<dbReference type="AlphaFoldDB" id="A0A2T3XRA0"/>
<dbReference type="GO" id="GO:0022857">
    <property type="term" value="F:transmembrane transporter activity"/>
    <property type="evidence" value="ECO:0007669"/>
    <property type="project" value="InterPro"/>
</dbReference>
<dbReference type="InterPro" id="IPR038377">
    <property type="entry name" value="Na/Glc_symporter_sf"/>
</dbReference>
<dbReference type="PROSITE" id="PS50283">
    <property type="entry name" value="NA_SOLUT_SYMP_3"/>
    <property type="match status" value="1"/>
</dbReference>
<feature type="transmembrane region" description="Helical" evidence="6">
    <location>
        <begin position="327"/>
        <end position="344"/>
    </location>
</feature>
<feature type="transmembrane region" description="Helical" evidence="6">
    <location>
        <begin position="304"/>
        <end position="321"/>
    </location>
</feature>
<comment type="similarity">
    <text evidence="2">Belongs to the sodium:solute symporter (SSF) (TC 2.A.21) family.</text>
</comment>
<feature type="transmembrane region" description="Helical" evidence="6">
    <location>
        <begin position="37"/>
        <end position="61"/>
    </location>
</feature>
<feature type="transmembrane region" description="Helical" evidence="6">
    <location>
        <begin position="138"/>
        <end position="160"/>
    </location>
</feature>
<protein>
    <submittedName>
        <fullName evidence="7">Sodium:solute symporter</fullName>
    </submittedName>
</protein>
<dbReference type="InterPro" id="IPR001734">
    <property type="entry name" value="Na/solute_symporter"/>
</dbReference>
<sequence length="412" mass="42243">MTQRKLSAVGVGTLLVSASYGVAFLLGSGEMAVRGGMAGSLYAIVTAFGMLVLALAAPALWRTRQLIWDAFGERYGSAVRKLVALLSLVWMSGVLAAQIHGGIAVLVAAGLPATHALAVIAAALLVMSSIELGMAATLFASCLMATNIALLHSLAASNGVPTYLHAWPSFIGQIRTAPRAETLVTIAAVGFLVITGSDYQQFVIAARRPRDAWVGCVLAGVFLMVTGFLPAATVIAALHAGKLIGLTDAASAIPWLMLQTGGPLGSLCISVILLAALGSGTAITRAMACASEGLLPGNDRHDHWWRLLIIASGCAIATDGQAIVSTIVSLNVIYVAAVGLLFVLQQAGRQVAPRCASIMLVSGAIVSLLVAVMTSSGIGGLPLWLPLPAGITASACALFAWQLATLRRSVGS</sequence>
<dbReference type="Gene3D" id="1.20.1730.10">
    <property type="entry name" value="Sodium/glucose cotransporter"/>
    <property type="match status" value="1"/>
</dbReference>
<feature type="transmembrane region" description="Helical" evidence="6">
    <location>
        <begin position="105"/>
        <end position="126"/>
    </location>
</feature>
<dbReference type="Proteomes" id="UP000240638">
    <property type="component" value="Unassembled WGS sequence"/>
</dbReference>
<reference evidence="7 8" key="1">
    <citation type="submission" date="2018-03" db="EMBL/GenBank/DDBJ databases">
        <title>Whole genome analyses suggest that Burkholderia sensu lato contains two further novel genera in the rhizoxinica-symbiotica group Mycetohabitans gen. nov., and Trinickia gen. nov.: implications for the evolution of diazotrophy and nodulation in the Burkholderiaceae.</title>
        <authorList>
            <person name="Estrada De Los Santos P."/>
            <person name="Palmer M."/>
            <person name="Chavez-Ramirez B."/>
            <person name="Steenkamp E.T."/>
            <person name="Hirsch A.M."/>
            <person name="Manyaka P."/>
            <person name="Maluk M."/>
            <person name="Lafos M."/>
            <person name="Crook M."/>
            <person name="Gross E."/>
            <person name="Simon M.F."/>
            <person name="Bueno Dos Reis Junior F."/>
            <person name="Poole P.S."/>
            <person name="Venter S.N."/>
            <person name="James E.K."/>
        </authorList>
    </citation>
    <scope>NUCLEOTIDE SEQUENCE [LARGE SCALE GENOMIC DNA]</scope>
    <source>
        <strain evidence="7 8">JPY-366</strain>
    </source>
</reference>
<evidence type="ECO:0000256" key="2">
    <source>
        <dbReference type="ARBA" id="ARBA00006434"/>
    </source>
</evidence>
<feature type="transmembrane region" description="Helical" evidence="6">
    <location>
        <begin position="180"/>
        <end position="200"/>
    </location>
</feature>
<feature type="transmembrane region" description="Helical" evidence="6">
    <location>
        <begin position="264"/>
        <end position="283"/>
    </location>
</feature>
<keyword evidence="5 6" id="KW-0472">Membrane</keyword>
<keyword evidence="3 6" id="KW-0812">Transmembrane</keyword>
<evidence type="ECO:0000256" key="4">
    <source>
        <dbReference type="ARBA" id="ARBA00022989"/>
    </source>
</evidence>
<dbReference type="RefSeq" id="WP_107152111.1">
    <property type="nucleotide sequence ID" value="NZ_PYUC01000009.1"/>
</dbReference>
<dbReference type="GO" id="GO:0016020">
    <property type="term" value="C:membrane"/>
    <property type="evidence" value="ECO:0007669"/>
    <property type="project" value="UniProtKB-SubCell"/>
</dbReference>
<evidence type="ECO:0000256" key="6">
    <source>
        <dbReference type="SAM" id="Phobius"/>
    </source>
</evidence>
<evidence type="ECO:0000313" key="7">
    <source>
        <dbReference type="EMBL" id="PTB19056.1"/>
    </source>
</evidence>
<evidence type="ECO:0000313" key="8">
    <source>
        <dbReference type="Proteomes" id="UP000240638"/>
    </source>
</evidence>
<feature type="transmembrane region" description="Helical" evidence="6">
    <location>
        <begin position="384"/>
        <end position="404"/>
    </location>
</feature>
<comment type="subcellular location">
    <subcellularLocation>
        <location evidence="1">Membrane</location>
        <topology evidence="1">Multi-pass membrane protein</topology>
    </subcellularLocation>
</comment>
<comment type="caution">
    <text evidence="7">The sequence shown here is derived from an EMBL/GenBank/DDBJ whole genome shotgun (WGS) entry which is preliminary data.</text>
</comment>
<feature type="transmembrane region" description="Helical" evidence="6">
    <location>
        <begin position="212"/>
        <end position="238"/>
    </location>
</feature>
<proteinExistence type="inferred from homology"/>
<name>A0A2T3XRA0_9BURK</name>
<feature type="transmembrane region" description="Helical" evidence="6">
    <location>
        <begin position="356"/>
        <end position="378"/>
    </location>
</feature>
<gene>
    <name evidence="7" type="ORF">C9I57_18520</name>
</gene>
<feature type="transmembrane region" description="Helical" evidence="6">
    <location>
        <begin position="82"/>
        <end position="99"/>
    </location>
</feature>
<accession>A0A2T3XRA0</accession>
<dbReference type="EMBL" id="PYUC01000009">
    <property type="protein sequence ID" value="PTB19056.1"/>
    <property type="molecule type" value="Genomic_DNA"/>
</dbReference>
<evidence type="ECO:0000256" key="5">
    <source>
        <dbReference type="ARBA" id="ARBA00023136"/>
    </source>
</evidence>
<keyword evidence="4 6" id="KW-1133">Transmembrane helix</keyword>
<evidence type="ECO:0000256" key="3">
    <source>
        <dbReference type="ARBA" id="ARBA00022692"/>
    </source>
</evidence>